<evidence type="ECO:0000256" key="1">
    <source>
        <dbReference type="ARBA" id="ARBA00004123"/>
    </source>
</evidence>
<accession>A0A438CU80</accession>
<feature type="compositionally biased region" description="Basic and acidic residues" evidence="6">
    <location>
        <begin position="167"/>
        <end position="186"/>
    </location>
</feature>
<name>A0A438CU80_VITVI</name>
<evidence type="ECO:0000313" key="9">
    <source>
        <dbReference type="Proteomes" id="UP000288805"/>
    </source>
</evidence>
<evidence type="ECO:0000313" key="8">
    <source>
        <dbReference type="EMBL" id="RVW26766.1"/>
    </source>
</evidence>
<keyword evidence="5" id="KW-0539">Nucleus</keyword>
<dbReference type="Gene3D" id="4.10.280.10">
    <property type="entry name" value="Helix-loop-helix DNA-binding domain"/>
    <property type="match status" value="1"/>
</dbReference>
<dbReference type="GO" id="GO:0048766">
    <property type="term" value="P:root hair initiation"/>
    <property type="evidence" value="ECO:0007669"/>
    <property type="project" value="UniProtKB-ARBA"/>
</dbReference>
<evidence type="ECO:0000256" key="6">
    <source>
        <dbReference type="SAM" id="MobiDB-lite"/>
    </source>
</evidence>
<dbReference type="GO" id="GO:0005634">
    <property type="term" value="C:nucleus"/>
    <property type="evidence" value="ECO:0007669"/>
    <property type="project" value="UniProtKB-SubCell"/>
</dbReference>
<feature type="compositionally biased region" description="Polar residues" evidence="6">
    <location>
        <begin position="238"/>
        <end position="247"/>
    </location>
</feature>
<dbReference type="CDD" id="cd11454">
    <property type="entry name" value="bHLH_AtIND_like"/>
    <property type="match status" value="1"/>
</dbReference>
<dbReference type="FunFam" id="4.10.280.10:FF:000022">
    <property type="entry name" value="Basic helix-loop-helix transcription factor"/>
    <property type="match status" value="1"/>
</dbReference>
<proteinExistence type="predicted"/>
<sequence>MEPVGAISEGEWGSLSGMYTTEEAEFMAQLLGNCSSFPNELDGGSSLGIPSAFWAAGHESVNKSLYCSSDAANTNLYCFSQGSSYSGGSSSLFPNSSQGNYYLSDFQQVLGGNNSAMSMDFCIGDDKNNSLAVQVFADSLMEGDEYCLNVEECRRNFPEMPELPSATEDKNNKMPENSKKRMRDSGDFYNAGPKEQEECEEENQKSVSSNNEEDNNGGVVNGQSSSSCSSEDESIASQELNGSSSPKGSAALNSKGKARASRGSATDPQSLYARKRRERINERLKILQNLVPNGTKVDISTMLEEAVEYVKFLQLQIKLLSSDDLWMYAPLAYNGMDIGLDLKIAMPRK</sequence>
<dbReference type="SMART" id="SM00353">
    <property type="entry name" value="HLH"/>
    <property type="match status" value="1"/>
</dbReference>
<dbReference type="InterPro" id="IPR045843">
    <property type="entry name" value="IND-like"/>
</dbReference>
<comment type="subcellular location">
    <subcellularLocation>
        <location evidence="1">Nucleus</location>
    </subcellularLocation>
</comment>
<reference evidence="8 9" key="1">
    <citation type="journal article" date="2018" name="PLoS Genet.">
        <title>Population sequencing reveals clonal diversity and ancestral inbreeding in the grapevine cultivar Chardonnay.</title>
        <authorList>
            <person name="Roach M.J."/>
            <person name="Johnson D.L."/>
            <person name="Bohlmann J."/>
            <person name="van Vuuren H.J."/>
            <person name="Jones S.J."/>
            <person name="Pretorius I.S."/>
            <person name="Schmidt S.A."/>
            <person name="Borneman A.R."/>
        </authorList>
    </citation>
    <scope>NUCLEOTIDE SEQUENCE [LARGE SCALE GENOMIC DNA]</scope>
    <source>
        <strain evidence="9">cv. Chardonnay</strain>
        <tissue evidence="8">Leaf</tissue>
    </source>
</reference>
<dbReference type="Proteomes" id="UP000288805">
    <property type="component" value="Unassembled WGS sequence"/>
</dbReference>
<feature type="compositionally biased region" description="Low complexity" evidence="6">
    <location>
        <begin position="206"/>
        <end position="229"/>
    </location>
</feature>
<dbReference type="SUPFAM" id="SSF47459">
    <property type="entry name" value="HLH, helix-loop-helix DNA-binding domain"/>
    <property type="match status" value="1"/>
</dbReference>
<keyword evidence="4" id="KW-0804">Transcription</keyword>
<evidence type="ECO:0000256" key="3">
    <source>
        <dbReference type="ARBA" id="ARBA00023125"/>
    </source>
</evidence>
<dbReference type="GO" id="GO:0046983">
    <property type="term" value="F:protein dimerization activity"/>
    <property type="evidence" value="ECO:0007669"/>
    <property type="project" value="InterPro"/>
</dbReference>
<evidence type="ECO:0000259" key="7">
    <source>
        <dbReference type="PROSITE" id="PS50888"/>
    </source>
</evidence>
<protein>
    <submittedName>
        <fullName evidence="8">Transcription factor bHLH84</fullName>
    </submittedName>
</protein>
<dbReference type="GO" id="GO:0003700">
    <property type="term" value="F:DNA-binding transcription factor activity"/>
    <property type="evidence" value="ECO:0007669"/>
    <property type="project" value="InterPro"/>
</dbReference>
<keyword evidence="2" id="KW-0805">Transcription regulation</keyword>
<comment type="caution">
    <text evidence="8">The sequence shown here is derived from an EMBL/GenBank/DDBJ whole genome shotgun (WGS) entry which is preliminary data.</text>
</comment>
<evidence type="ECO:0000256" key="2">
    <source>
        <dbReference type="ARBA" id="ARBA00023015"/>
    </source>
</evidence>
<evidence type="ECO:0000256" key="4">
    <source>
        <dbReference type="ARBA" id="ARBA00023163"/>
    </source>
</evidence>
<feature type="domain" description="BHLH" evidence="7">
    <location>
        <begin position="264"/>
        <end position="313"/>
    </location>
</feature>
<feature type="region of interest" description="Disordered" evidence="6">
    <location>
        <begin position="159"/>
        <end position="275"/>
    </location>
</feature>
<keyword evidence="3" id="KW-0238">DNA-binding</keyword>
<dbReference type="PANTHER" id="PTHR16223">
    <property type="entry name" value="TRANSCRIPTION FACTOR BHLH83-RELATED"/>
    <property type="match status" value="1"/>
</dbReference>
<dbReference type="InterPro" id="IPR036638">
    <property type="entry name" value="HLH_DNA-bd_sf"/>
</dbReference>
<dbReference type="PANTHER" id="PTHR16223:SF359">
    <property type="entry name" value="BHLH DOMAIN-CONTAINING PROTEIN"/>
    <property type="match status" value="1"/>
</dbReference>
<evidence type="ECO:0000256" key="5">
    <source>
        <dbReference type="ARBA" id="ARBA00023242"/>
    </source>
</evidence>
<dbReference type="PROSITE" id="PS50888">
    <property type="entry name" value="BHLH"/>
    <property type="match status" value="1"/>
</dbReference>
<dbReference type="AlphaFoldDB" id="A0A438CU80"/>
<gene>
    <name evidence="8" type="primary">BHLH84_0</name>
    <name evidence="8" type="ORF">CK203_115108</name>
</gene>
<organism evidence="8 9">
    <name type="scientific">Vitis vinifera</name>
    <name type="common">Grape</name>
    <dbReference type="NCBI Taxonomy" id="29760"/>
    <lineage>
        <taxon>Eukaryota</taxon>
        <taxon>Viridiplantae</taxon>
        <taxon>Streptophyta</taxon>
        <taxon>Embryophyta</taxon>
        <taxon>Tracheophyta</taxon>
        <taxon>Spermatophyta</taxon>
        <taxon>Magnoliopsida</taxon>
        <taxon>eudicotyledons</taxon>
        <taxon>Gunneridae</taxon>
        <taxon>Pentapetalae</taxon>
        <taxon>rosids</taxon>
        <taxon>Vitales</taxon>
        <taxon>Vitaceae</taxon>
        <taxon>Viteae</taxon>
        <taxon>Vitis</taxon>
    </lineage>
</organism>
<dbReference type="EMBL" id="QGNW01001988">
    <property type="protein sequence ID" value="RVW26766.1"/>
    <property type="molecule type" value="Genomic_DNA"/>
</dbReference>
<dbReference type="Pfam" id="PF00010">
    <property type="entry name" value="HLH"/>
    <property type="match status" value="1"/>
</dbReference>
<dbReference type="GO" id="GO:0003677">
    <property type="term" value="F:DNA binding"/>
    <property type="evidence" value="ECO:0007669"/>
    <property type="project" value="UniProtKB-KW"/>
</dbReference>
<dbReference type="InterPro" id="IPR011598">
    <property type="entry name" value="bHLH_dom"/>
</dbReference>